<evidence type="ECO:0000256" key="10">
    <source>
        <dbReference type="ARBA" id="ARBA00023180"/>
    </source>
</evidence>
<keyword evidence="8 18" id="KW-0175">Coiled coil</keyword>
<organism evidence="25 26">
    <name type="scientific">Camelus ferus</name>
    <name type="common">Wild bactrian camel</name>
    <name type="synonym">Camelus bactrianus ferus</name>
    <dbReference type="NCBI Taxonomy" id="419612"/>
    <lineage>
        <taxon>Eukaryota</taxon>
        <taxon>Metazoa</taxon>
        <taxon>Chordata</taxon>
        <taxon>Craniata</taxon>
        <taxon>Vertebrata</taxon>
        <taxon>Euteleostomi</taxon>
        <taxon>Mammalia</taxon>
        <taxon>Eutheria</taxon>
        <taxon>Laurasiatheria</taxon>
        <taxon>Artiodactyla</taxon>
        <taxon>Tylopoda</taxon>
        <taxon>Camelidae</taxon>
        <taxon>Camelus</taxon>
    </lineage>
</organism>
<comment type="caution">
    <text evidence="17">Lacks conserved residue(s) required for the propagation of feature annotation.</text>
</comment>
<feature type="domain" description="Laminin EGF-like" evidence="22">
    <location>
        <begin position="357"/>
        <end position="426"/>
    </location>
</feature>
<dbReference type="InterPro" id="IPR010307">
    <property type="entry name" value="Laminin_dom_II"/>
</dbReference>
<evidence type="ECO:0000313" key="26">
    <source>
        <dbReference type="RefSeq" id="XP_032317405.1"/>
    </source>
</evidence>
<keyword evidence="5" id="KW-0677">Repeat</keyword>
<dbReference type="FunFam" id="2.10.25.10:FF:000069">
    <property type="entry name" value="Laminin subunit alpha 1"/>
    <property type="match status" value="1"/>
</dbReference>
<comment type="subcellular location">
    <subcellularLocation>
        <location evidence="1">Secreted</location>
        <location evidence="1">Extracellular space</location>
        <location evidence="1">Extracellular matrix</location>
        <location evidence="1">Basement membrane</location>
    </subcellularLocation>
</comment>
<dbReference type="PROSITE" id="PS00022">
    <property type="entry name" value="EGF_1"/>
    <property type="match status" value="2"/>
</dbReference>
<feature type="disulfide bond" evidence="17">
    <location>
        <begin position="560"/>
        <end position="569"/>
    </location>
</feature>
<dbReference type="GeneID" id="102503954"/>
<keyword evidence="9 17" id="KW-1015">Disulfide bond</keyword>
<dbReference type="SUPFAM" id="SSF57196">
    <property type="entry name" value="EGF/Laminin"/>
    <property type="match status" value="18"/>
</dbReference>
<dbReference type="InterPro" id="IPR000034">
    <property type="entry name" value="Laminin_IV"/>
</dbReference>
<dbReference type="GO" id="GO:0043259">
    <property type="term" value="C:laminin-10 complex"/>
    <property type="evidence" value="ECO:0007669"/>
    <property type="project" value="UniProtKB-ARBA"/>
</dbReference>
<dbReference type="GO" id="GO:0005201">
    <property type="term" value="F:extracellular matrix structural constituent"/>
    <property type="evidence" value="ECO:0007669"/>
    <property type="project" value="TreeGrafter"/>
</dbReference>
<dbReference type="FunFam" id="2.10.25.10:FF:000084">
    <property type="entry name" value="Laminin subunit alpha 3"/>
    <property type="match status" value="1"/>
</dbReference>
<feature type="disulfide bond" evidence="17">
    <location>
        <begin position="447"/>
        <end position="456"/>
    </location>
</feature>
<dbReference type="Gene3D" id="2.60.120.200">
    <property type="match status" value="5"/>
</dbReference>
<feature type="disulfide bond" evidence="17">
    <location>
        <begin position="751"/>
        <end position="760"/>
    </location>
</feature>
<feature type="domain" description="Laminin EGF-like" evidence="22">
    <location>
        <begin position="539"/>
        <end position="589"/>
    </location>
</feature>
<feature type="domain" description="Laminin EGF-like" evidence="22">
    <location>
        <begin position="492"/>
        <end position="538"/>
    </location>
</feature>
<evidence type="ECO:0000256" key="5">
    <source>
        <dbReference type="ARBA" id="ARBA00022737"/>
    </source>
</evidence>
<dbReference type="Pfam" id="PF00053">
    <property type="entry name" value="EGF_laminin"/>
    <property type="match status" value="17"/>
</dbReference>
<dbReference type="SMART" id="SM00136">
    <property type="entry name" value="LamNT"/>
    <property type="match status" value="1"/>
</dbReference>
<feature type="coiled-coil region" evidence="18">
    <location>
        <begin position="2546"/>
        <end position="2619"/>
    </location>
</feature>
<dbReference type="GO" id="GO:0016477">
    <property type="term" value="P:cell migration"/>
    <property type="evidence" value="ECO:0007669"/>
    <property type="project" value="UniProtKB-ARBA"/>
</dbReference>
<comment type="subunit">
    <text evidence="12">Laminin is a complex glycoprotein, consisting of three different polypeptide chains (alpha, beta, gamma), which are bound to each other by disulfide bonds into a cross-shaped molecule comprising one long and three short arms with globules at each end. Alpha-5 is a subunit of laminin-10 (laminin-511), laminin-11 (laminin-521) and laminin-15 (laminin-523).</text>
</comment>
<feature type="chain" id="PRO_5034326408" description="Laminin subunit alpha-5" evidence="20">
    <location>
        <begin position="32"/>
        <end position="3657"/>
    </location>
</feature>
<dbReference type="CTD" id="3911"/>
<keyword evidence="11 17" id="KW-0424">Laminin EGF-like domain</keyword>
<feature type="region of interest" description="Disordered" evidence="19">
    <location>
        <begin position="3247"/>
        <end position="3283"/>
    </location>
</feature>
<feature type="disulfide bond" evidence="17">
    <location>
        <begin position="1392"/>
        <end position="1409"/>
    </location>
</feature>
<feature type="domain" description="Laminin EGF-like" evidence="22">
    <location>
        <begin position="1918"/>
        <end position="1971"/>
    </location>
</feature>
<evidence type="ECO:0000256" key="18">
    <source>
        <dbReference type="SAM" id="Coils"/>
    </source>
</evidence>
<evidence type="ECO:0000256" key="12">
    <source>
        <dbReference type="ARBA" id="ARBA00063580"/>
    </source>
</evidence>
<feature type="domain" description="Laminin EGF-like" evidence="22">
    <location>
        <begin position="728"/>
        <end position="780"/>
    </location>
</feature>
<dbReference type="CDD" id="cd00110">
    <property type="entry name" value="LamG"/>
    <property type="match status" value="5"/>
</dbReference>
<evidence type="ECO:0000256" key="14">
    <source>
        <dbReference type="ARBA" id="ARBA00077092"/>
    </source>
</evidence>
<feature type="disulfide bond" evidence="17">
    <location>
        <begin position="1888"/>
        <end position="1897"/>
    </location>
</feature>
<dbReference type="FunFam" id="2.10.25.10:FF:000051">
    <property type="entry name" value="Laminin subunit alpha 4"/>
    <property type="match status" value="1"/>
</dbReference>
<dbReference type="Pfam" id="PF06008">
    <property type="entry name" value="Laminin_I"/>
    <property type="match status" value="1"/>
</dbReference>
<dbReference type="GO" id="GO:0030334">
    <property type="term" value="P:regulation of cell migration"/>
    <property type="evidence" value="ECO:0007669"/>
    <property type="project" value="InterPro"/>
</dbReference>
<dbReference type="InterPro" id="IPR000742">
    <property type="entry name" value="EGF"/>
</dbReference>
<evidence type="ECO:0000259" key="24">
    <source>
        <dbReference type="PROSITE" id="PS51117"/>
    </source>
</evidence>
<dbReference type="FunFam" id="2.10.25.10:FF:000074">
    <property type="entry name" value="Laminin subunit alpha"/>
    <property type="match status" value="1"/>
</dbReference>
<dbReference type="FunFam" id="2.60.120.200:FF:000151">
    <property type="entry name" value="Laminin subunit alpha 5"/>
    <property type="match status" value="1"/>
</dbReference>
<dbReference type="GO" id="GO:0007411">
    <property type="term" value="P:axon guidance"/>
    <property type="evidence" value="ECO:0007669"/>
    <property type="project" value="TreeGrafter"/>
</dbReference>
<evidence type="ECO:0000259" key="21">
    <source>
        <dbReference type="PROSITE" id="PS50025"/>
    </source>
</evidence>
<name>A0A8B8RJD7_CAMFR</name>
<dbReference type="GO" id="GO:0005576">
    <property type="term" value="C:extracellular region"/>
    <property type="evidence" value="ECO:0007669"/>
    <property type="project" value="UniProtKB-ARBA"/>
</dbReference>
<feature type="signal peptide" evidence="20">
    <location>
        <begin position="1"/>
        <end position="31"/>
    </location>
</feature>
<feature type="disulfide bond" evidence="17">
    <location>
        <begin position="539"/>
        <end position="551"/>
    </location>
</feature>
<feature type="domain" description="Laminin EGF-like" evidence="22">
    <location>
        <begin position="427"/>
        <end position="471"/>
    </location>
</feature>
<feature type="disulfide bond" evidence="17">
    <location>
        <begin position="630"/>
        <end position="642"/>
    </location>
</feature>
<evidence type="ECO:0000256" key="4">
    <source>
        <dbReference type="ARBA" id="ARBA00022729"/>
    </source>
</evidence>
<keyword evidence="25" id="KW-1185">Reference proteome</keyword>
<dbReference type="FunFam" id="2.10.25.10:FF:000083">
    <property type="entry name" value="Laminin subunit alpha"/>
    <property type="match status" value="2"/>
</dbReference>
<feature type="domain" description="Laminin G" evidence="21">
    <location>
        <begin position="3291"/>
        <end position="3467"/>
    </location>
</feature>
<feature type="domain" description="Laminin EGF-like" evidence="22">
    <location>
        <begin position="2019"/>
        <end position="2065"/>
    </location>
</feature>
<dbReference type="InterPro" id="IPR002049">
    <property type="entry name" value="LE_dom"/>
</dbReference>
<dbReference type="FunFam" id="2.60.120.200:FF:000150">
    <property type="entry name" value="Laminin subunit alpha 5"/>
    <property type="match status" value="1"/>
</dbReference>
<proteinExistence type="predicted"/>
<feature type="domain" description="Laminin N-terminal" evidence="24">
    <location>
        <begin position="39"/>
        <end position="297"/>
    </location>
</feature>
<feature type="domain" description="Laminin EGF-like" evidence="22">
    <location>
        <begin position="1529"/>
        <end position="1579"/>
    </location>
</feature>
<dbReference type="FunFam" id="2.60.120.200:FF:000202">
    <property type="entry name" value="Laminin subunit alpha 5"/>
    <property type="match status" value="1"/>
</dbReference>
<dbReference type="InterPro" id="IPR056863">
    <property type="entry name" value="LMN_ATRN_NET-like_EGF"/>
</dbReference>
<keyword evidence="2" id="KW-0964">Secreted</keyword>
<dbReference type="Pfam" id="PF02210">
    <property type="entry name" value="Laminin_G_2"/>
    <property type="match status" value="5"/>
</dbReference>
<dbReference type="SMART" id="SM00180">
    <property type="entry name" value="EGF_Lam"/>
    <property type="match status" value="21"/>
</dbReference>
<feature type="disulfide bond" evidence="17">
    <location>
        <begin position="394"/>
        <end position="403"/>
    </location>
</feature>
<feature type="domain" description="Laminin EGF-like" evidence="22">
    <location>
        <begin position="1480"/>
        <end position="1528"/>
    </location>
</feature>
<dbReference type="SMART" id="SM00281">
    <property type="entry name" value="LamB"/>
    <property type="match status" value="1"/>
</dbReference>
<feature type="domain" description="Laminin G" evidence="21">
    <location>
        <begin position="2890"/>
        <end position="3064"/>
    </location>
</feature>
<evidence type="ECO:0000259" key="22">
    <source>
        <dbReference type="PROSITE" id="PS50027"/>
    </source>
</evidence>
<dbReference type="CDD" id="cd00055">
    <property type="entry name" value="EGF_Lam"/>
    <property type="match status" value="19"/>
</dbReference>
<evidence type="ECO:0000256" key="8">
    <source>
        <dbReference type="ARBA" id="ARBA00023054"/>
    </source>
</evidence>
<dbReference type="Gene3D" id="2.60.120.260">
    <property type="entry name" value="Galactose-binding domain-like"/>
    <property type="match status" value="1"/>
</dbReference>
<dbReference type="PANTHER" id="PTHR10574">
    <property type="entry name" value="NETRIN/LAMININ-RELATED"/>
    <property type="match status" value="1"/>
</dbReference>
<feature type="disulfide bond" evidence="17">
    <location>
        <begin position="1529"/>
        <end position="1541"/>
    </location>
</feature>
<dbReference type="PANTHER" id="PTHR10574:SF406">
    <property type="entry name" value="LAMININ SUBUNIT ALPHA 5"/>
    <property type="match status" value="1"/>
</dbReference>
<feature type="disulfide bond" evidence="17">
    <location>
        <begin position="1504"/>
        <end position="1513"/>
    </location>
</feature>
<dbReference type="InterPro" id="IPR001791">
    <property type="entry name" value="Laminin_G"/>
</dbReference>
<feature type="disulfide bond" evidence="17">
    <location>
        <begin position="1531"/>
        <end position="1548"/>
    </location>
</feature>
<feature type="domain" description="Laminin G" evidence="21">
    <location>
        <begin position="3474"/>
        <end position="3654"/>
    </location>
</feature>
<dbReference type="FunFam" id="2.10.25.10:FF:000034">
    <property type="entry name" value="Laminin subunit alpha 3"/>
    <property type="match status" value="1"/>
</dbReference>
<feature type="domain" description="Laminin EGF-like" evidence="22">
    <location>
        <begin position="1972"/>
        <end position="2018"/>
    </location>
</feature>
<dbReference type="RefSeq" id="XP_032317405.1">
    <property type="nucleotide sequence ID" value="XM_032461514.1"/>
</dbReference>
<dbReference type="Gene3D" id="2.10.25.10">
    <property type="entry name" value="Laminin"/>
    <property type="match status" value="18"/>
</dbReference>
<evidence type="ECO:0000256" key="7">
    <source>
        <dbReference type="ARBA" id="ARBA00022889"/>
    </source>
</evidence>
<dbReference type="SUPFAM" id="SSF49899">
    <property type="entry name" value="Concanavalin A-like lectins/glucanases"/>
    <property type="match status" value="5"/>
</dbReference>
<feature type="compositionally biased region" description="Pro residues" evidence="19">
    <location>
        <begin position="1209"/>
        <end position="1222"/>
    </location>
</feature>
<keyword evidence="10" id="KW-0325">Glycoprotein</keyword>
<dbReference type="Pfam" id="PF24973">
    <property type="entry name" value="EGF_LMN_ATRN"/>
    <property type="match status" value="1"/>
</dbReference>
<feature type="domain" description="Laminin G" evidence="21">
    <location>
        <begin position="2685"/>
        <end position="2878"/>
    </location>
</feature>
<evidence type="ECO:0000256" key="9">
    <source>
        <dbReference type="ARBA" id="ARBA00023157"/>
    </source>
</evidence>
<dbReference type="GO" id="GO:0045995">
    <property type="term" value="P:regulation of embryonic development"/>
    <property type="evidence" value="ECO:0007669"/>
    <property type="project" value="InterPro"/>
</dbReference>
<evidence type="ECO:0000259" key="23">
    <source>
        <dbReference type="PROSITE" id="PS51115"/>
    </source>
</evidence>
<dbReference type="FunFam" id="2.60.120.260:FF:000022">
    <property type="entry name" value="Laminin subunit alpha 5"/>
    <property type="match status" value="1"/>
</dbReference>
<dbReference type="Pfam" id="PF00052">
    <property type="entry name" value="Laminin_B"/>
    <property type="match status" value="1"/>
</dbReference>
<feature type="domain" description="Laminin G" evidence="21">
    <location>
        <begin position="3073"/>
        <end position="3242"/>
    </location>
</feature>
<dbReference type="PROSITE" id="PS51115">
    <property type="entry name" value="LAMININ_IVA"/>
    <property type="match status" value="1"/>
</dbReference>
<dbReference type="InterPro" id="IPR009254">
    <property type="entry name" value="Laminin_aI"/>
</dbReference>
<sequence length="3657" mass="394127">MAKPGARPRGPWGPALPPLLAGLALLGAARAAAAAAAGGGFSLHPPYFNLAEGARIAASATCGEEAPARGAPRPTEDLYCKLVGGPVAGGDPNQTIQGQYCDICTAANSNRAHPVSNAIDGTERWWQSPPLSRGLEYNEVNVTLDLGQVFHVAYVLIKFANSPRPDLWVLERSTDFGRTYQPWQFFASSKRDCLERFGPQTLERISRDDAVLCTTEYSRIVPLENGEIVVSLVNGRPGAMNFSYSPLLRDFTKATNIRLRFLRTNTLLGHLMGKALRDPTVTRRYYYSIKDISVGGRCVCHGHADVCDAKDPTDPFRLQCACQHNTCGGSCDRCCPGFNQQPWKPATTDSANECQSCNCHGHAHDCYYDPEVDQRNASRNQDDVYQGGGVCIDCQHHTTGINCERCLPGFYRAPDHPLDSPNVCHRCNCESDFTDGTCEDLTGRCYCRPNFTGARCDACAEGFTDFPHCYPVPSSHNDTGEQVLPAGQIVNCDCSAAGTQGNACRKDPRVGRCVCKPNFQGAHCELCAPGFYGPGCRPCQCTSPGVADGNCDRDSGQCTCRAGFEGAACDRCAPGYFHFPLCQLCGCSPAGTLPEGCDESGRCLCWPEFDGPHCDRCRPGHHGYPDCQACACDPRGSLDQLCSAGGLCRCRPGYAGAACQECSPSFHGFPDCAPGSCHPAGLAQDDHVLPEAQAPCTCRAHVEGTSCDRCKPGFWGLSPGNPEGCTRCSCDPRGTLGGAAECQPGSGQCFCKPHVCGQTCSACKDGFFGLDQADYFGCRGCRCDVGGALGQGCELRTGACLCRPNTQGPTCSEPARDHFLPDLHHLRLELEEAATPEGHAVRFGFNPLEFENFSWRGYAQMAAIQPRIVARLNVTSPDLFRLVFRYVNRGPSSVSGRVSVRDQGTFATCANCTEQSQPVAFPPSTEPAFVTVPGRGFGEPFVLNPGNWALFLEAEGVLLDYVVLLPSAYYEAALLQLRVTEPCTFRPAAQRSGENCLLYTHLPLDGFPSAAGPEALCRHDNSLPRPCPTEQLSPSHPLLVACRGSDVDIQLQVAVPQPGRYALVVEYANEDARQEVDVAVHSPQRDPQQGALTLHPCPYSTLCRGTALDAQRHLAVFHLDTEASVRLTAEQARFFLRSVTLVPVETFSSEFVEPRVHCISSHGAFGPSSAACLPSRFPKPPRPIVLRDCQVLPLPPGRPLTHSQELTPGAPPSGPQPRPPTAVDPDVEPTLLRHPEGTVVFTTHVPALGRYAFLLHGYQPAHPAFAVEVLINGGRVWQGHANASFCPHGYGCRTLVVCEGRAVLDVTDSELTVTVRVPEGRWLWLDYVLVVPEDAYSPSYLQEEPLDKSYEFISQCAAHGYHISPTSSPPFCRHAAASLSLFYNNGARPCSCHEVGATGSTCEAFGGQCPCRAHVIGRDCSRCATGYWGFPNCRPCDCGGRLCDELTGQCICPPRTVPPDCIVCQPQTFGCHPLVGCEECNCSRPGVQELTDPTCDVDSGQCRCRPNVAGRRCDTCAPGFHGYPSCRPCDCHEAGSAPGTCDPLTGQCYCKENVQGPRCDQCRLGTFSLEAANPKGCTRCFCFGATDRCRSSAYARREFVDMEGWTLLSGDRQEVPHERQVEAMLLRADLRRVPEAFPELYWQAPPSYLGDRVSSYGGTLRYELHSEAQRGDVFIPMESRPDVVLKGNQMSITFLEPAYPVPGHVHRGALQLVEGNFRHMETHNAVSREELMMVLAGLEQLQLRALFSQTSSAVSLRRVALEVASEAGGGPPASSVELCMCPANYRGDSCQECAPGYYRDVKGLFLGRCVPCQCHGHSDRCLPGSGICVGCQHNTEGDHCEHCQDGFVRGGSEGAAVPCVSCPCPLAVPSNNFAMGCILRGGRTQCLCKPGYAGASCERCAPGFFGNPLVLGSSCQPCDCSGNGDPNMLFSDCDPLTGACRGCLRHTTGPRCESCAPGFYGNALLPGNCTRCDCSPCGTEACDPHSGHCLCKAGVTGLRCDRCQEGHFGFEGCGGCRPCACGPAAEGSKCDPQSGQCHCRPGAGGPQCRECAPGHWGVPEQGCKRCQCQEGHCDLHTGHCTCPPGLSGERCDTCSQQHQVPVPGKPGGHGVHCEVCDHCVVLLLDDLERAGALLPAIREQLRGINASSVAWARLHRLDASIADLQSQLRSPSGLHHETALQLEALERQTSSLGQDTQRLDGQAAGARAQASQLLDSTEATLGRAQTLLVAIQAVDRALSELESQADRLSPANASVPSGEQLRRTLAEVERLLREMRARDLGAPRAAAETELGEAQRLLARVQEQLTAHWERNQALVARTRDQLAQHEAGLMDLREALNRAVGTTREAEELNSRNQERLEEALQRKQELSRDNATLGATLQAARDTLAQLSELLHGMDRAKEEYEHLAASLDGARTPLLEKMRAFSPASSKVDLVEAAEAHAQQLDQLAFNLSSIILGVNQDRFIQRAIEAANAYSSILQAVQAAAGAAGQAQQQASHTWAMVVQQGLAPRARELLANSSALEEAVLGEQRRLGLARATFQGTGTQLRDARARKEQLAARVQEVQAMLAMDTDETSKKIAHAKAVAAEAQDTAARVQSRLHDMQETVERWQGQYQGLRSQDLGQVMLDAGRSVSALEKTLPQLLTTLSLLQDRGARNASLALSASIGRVRELIAQARGAASKVKVPMKFNGRSGVRLRAPRDLSDLAAYTALRFYLQSPQPASGQAAGDQFVLYMGGRQATGDYMGVALRDQKVQWVYRLGGAGPAALSIDEDVGEQFAAVSIDRTLQFGHMSVTVENQVVQETKGDTVAPGAEGLLSLQPNDFVFYVGGYPSSFTPPEPLRFPGYRGCIELDTLNEDVVSLYNFEETFQLDTAVDKPCARSKSTGDPWLTDGSYLDGSGFARISVESQISNTKRFEQELRLVSYSGVVFFLQHQDQFLCLAVREGSLVLLYDFGAGLKEAVPMQPLPPLTTTSKAIQVFLLGGSRKRVLVRVERTTVFSVEQENSLELADAYYLGGVPPGLLPPSLLRLFPSGGSIRGCIKGIKALGKYVDLKRLNTTGISSGCTADLLVGRAMTFHGHSFLPLALPSDLAPLTGNVYSGFGFRSTQDSGLLYHRASPDGSCEVSLQQGHVTLRLLRTEVKTRGSFADGVPHYVTFFSNASGVWLYVDDQLQQMKPHRGLWPPPPPQPARAPRLLLGGWPEADTLRNFSGCISNVFLLRLKGPQRVFDLQQNLGGLNVSSGCAPAAPPLALEQGPRGLRAAAARKASRRSRQPAQDPACSPTRPLRTIRDAYQFGGHLSSHLEFAHVPAPPGDWSQVSMLVRPLAPQGLLLLAAPLTARSPSLALFLSHGRFVARTEGPGPQLHVQSRRRSRAGRWHRVSVRWEKTRIQLVTDGVWARSQEEPGQQHQGEGGPRPHTLFVGGLPASGFSPKLPVAINSSGFSGCVKRLRLDGQLLGAPTRMVGVTPCFSGPLEKGLFFAGSGGSITLDILGATLPDVGLELEVRPQTATGLIFHLGRAQAPPYLQLQVLEKQVLLRADDGAGEFSTLVTHPKALCDGQWHRLAVTKVGRALRLEVDLQGNRTLGPTPGASADTLVPLHLGGLPESRATQAGLPTWTHPQPPVYLGCMRNLEVNRSPVALPRSARVQGAVGASGCPAT</sequence>
<dbReference type="Pfam" id="PF06009">
    <property type="entry name" value="Laminin_II"/>
    <property type="match status" value="1"/>
</dbReference>
<dbReference type="InterPro" id="IPR008211">
    <property type="entry name" value="Laminin_N"/>
</dbReference>
<dbReference type="PROSITE" id="PS01248">
    <property type="entry name" value="EGF_LAM_1"/>
    <property type="match status" value="7"/>
</dbReference>
<feature type="disulfide bond" evidence="17">
    <location>
        <begin position="605"/>
        <end position="614"/>
    </location>
</feature>
<feature type="disulfide bond" evidence="17">
    <location>
        <begin position="2039"/>
        <end position="2048"/>
    </location>
</feature>
<evidence type="ECO:0000256" key="6">
    <source>
        <dbReference type="ARBA" id="ARBA00022869"/>
    </source>
</evidence>
<feature type="disulfide bond" evidence="17">
    <location>
        <begin position="492"/>
        <end position="504"/>
    </location>
</feature>
<feature type="region of interest" description="Disordered" evidence="19">
    <location>
        <begin position="1197"/>
        <end position="1228"/>
    </location>
</feature>
<dbReference type="FunFam" id="2.10.25.10:FF:000467">
    <property type="entry name" value="Laminin subunit alpha 5"/>
    <property type="match status" value="1"/>
</dbReference>
<dbReference type="PRINTS" id="PR00011">
    <property type="entry name" value="EGFLAMININ"/>
</dbReference>
<feature type="domain" description="Laminin EGF-like" evidence="22">
    <location>
        <begin position="630"/>
        <end position="679"/>
    </location>
</feature>
<feature type="disulfide bond" evidence="17">
    <location>
        <begin position="650"/>
        <end position="659"/>
    </location>
</feature>
<evidence type="ECO:0000256" key="17">
    <source>
        <dbReference type="PROSITE-ProRule" id="PRU00460"/>
    </source>
</evidence>
<dbReference type="InterPro" id="IPR050440">
    <property type="entry name" value="Laminin/Netrin_ECM"/>
</dbReference>
<dbReference type="InterPro" id="IPR013320">
    <property type="entry name" value="ConA-like_dom_sf"/>
</dbReference>
<keyword evidence="4 20" id="KW-0732">Signal</keyword>
<keyword evidence="6" id="KW-0084">Basement membrane</keyword>
<dbReference type="GO" id="GO:0005178">
    <property type="term" value="F:integrin binding"/>
    <property type="evidence" value="ECO:0007669"/>
    <property type="project" value="UniProtKB-ARBA"/>
</dbReference>
<protein>
    <recommendedName>
        <fullName evidence="13">Laminin subunit alpha-5</fullName>
    </recommendedName>
    <alternativeName>
        <fullName evidence="14">Laminin-10 subunit alpha</fullName>
    </alternativeName>
    <alternativeName>
        <fullName evidence="16">Laminin-11 subunit alpha</fullName>
    </alternativeName>
    <alternativeName>
        <fullName evidence="15">Laminin-15 subunit alpha</fullName>
    </alternativeName>
</protein>
<dbReference type="SMART" id="SM00282">
    <property type="entry name" value="LamG"/>
    <property type="match status" value="5"/>
</dbReference>
<evidence type="ECO:0000256" key="3">
    <source>
        <dbReference type="ARBA" id="ARBA00022530"/>
    </source>
</evidence>
<feature type="disulfide bond" evidence="17">
    <location>
        <begin position="1991"/>
        <end position="2000"/>
    </location>
</feature>
<feature type="disulfide bond" evidence="17">
    <location>
        <begin position="1943"/>
        <end position="1952"/>
    </location>
</feature>
<feature type="domain" description="Laminin EGF-like" evidence="22">
    <location>
        <begin position="1390"/>
        <end position="1435"/>
    </location>
</feature>
<evidence type="ECO:0000256" key="15">
    <source>
        <dbReference type="ARBA" id="ARBA00078366"/>
    </source>
</evidence>
<feature type="disulfide bond" evidence="17">
    <location>
        <begin position="1831"/>
        <end position="1840"/>
    </location>
</feature>
<dbReference type="FunFam" id="2.60.120.200:FF:000209">
    <property type="entry name" value="Laminin subunit alpha 5"/>
    <property type="match status" value="1"/>
</dbReference>
<evidence type="ECO:0000256" key="16">
    <source>
        <dbReference type="ARBA" id="ARBA00081617"/>
    </source>
</evidence>
<dbReference type="FunFam" id="2.10.25.10:FF:000430">
    <property type="entry name" value="Laminin subunit alpha 5"/>
    <property type="match status" value="1"/>
</dbReference>
<keyword evidence="7" id="KW-0130">Cell adhesion</keyword>
<dbReference type="FunFam" id="2.10.25.10:FF:000437">
    <property type="entry name" value="Laminin subunit alpha 5"/>
    <property type="match status" value="1"/>
</dbReference>
<dbReference type="SMART" id="SM00181">
    <property type="entry name" value="EGF"/>
    <property type="match status" value="13"/>
</dbReference>
<feature type="disulfide bond" evidence="17">
    <location>
        <begin position="1955"/>
        <end position="1969"/>
    </location>
</feature>
<feature type="disulfide bond" evidence="17">
    <location>
        <begin position="1550"/>
        <end position="1559"/>
    </location>
</feature>
<gene>
    <name evidence="26" type="primary">LAMA5</name>
</gene>
<dbReference type="PROSITE" id="PS51117">
    <property type="entry name" value="LAMININ_NTER"/>
    <property type="match status" value="1"/>
</dbReference>
<evidence type="ECO:0000256" key="13">
    <source>
        <dbReference type="ARBA" id="ARBA00072596"/>
    </source>
</evidence>
<dbReference type="Pfam" id="PF00055">
    <property type="entry name" value="Laminin_N"/>
    <property type="match status" value="1"/>
</dbReference>
<feature type="domain" description="Laminin EGF-like" evidence="22">
    <location>
        <begin position="591"/>
        <end position="629"/>
    </location>
</feature>
<feature type="coiled-coil region" evidence="18">
    <location>
        <begin position="2258"/>
        <end position="2378"/>
    </location>
</feature>
<feature type="disulfide bond" evidence="17">
    <location>
        <begin position="1411"/>
        <end position="1420"/>
    </location>
</feature>
<dbReference type="GO" id="GO:0009888">
    <property type="term" value="P:tissue development"/>
    <property type="evidence" value="ECO:0007669"/>
    <property type="project" value="TreeGrafter"/>
</dbReference>
<evidence type="ECO:0000256" key="1">
    <source>
        <dbReference type="ARBA" id="ARBA00004302"/>
    </source>
</evidence>
<evidence type="ECO:0000256" key="2">
    <source>
        <dbReference type="ARBA" id="ARBA00022525"/>
    </source>
</evidence>
<feature type="domain" description="Laminin EGF-like" evidence="22">
    <location>
        <begin position="1862"/>
        <end position="1917"/>
    </location>
</feature>
<dbReference type="FunFam" id="2.10.25.10:FF:000033">
    <property type="entry name" value="Laminin subunit alpha 2"/>
    <property type="match status" value="1"/>
</dbReference>
<dbReference type="GO" id="GO:0007155">
    <property type="term" value="P:cell adhesion"/>
    <property type="evidence" value="ECO:0007669"/>
    <property type="project" value="UniProtKB-KW"/>
</dbReference>
<feature type="domain" description="Laminin EGF-like" evidence="22">
    <location>
        <begin position="1812"/>
        <end position="1861"/>
    </location>
</feature>
<dbReference type="PROSITE" id="PS50027">
    <property type="entry name" value="EGF_LAM_2"/>
    <property type="match status" value="15"/>
</dbReference>
<evidence type="ECO:0000256" key="19">
    <source>
        <dbReference type="SAM" id="MobiDB-lite"/>
    </source>
</evidence>
<accession>A0A8B8RJD7</accession>
<evidence type="ECO:0000256" key="20">
    <source>
        <dbReference type="SAM" id="SignalP"/>
    </source>
</evidence>
<keyword evidence="3" id="KW-0272">Extracellular matrix</keyword>
<reference evidence="26" key="1">
    <citation type="submission" date="2025-08" db="UniProtKB">
        <authorList>
            <consortium name="RefSeq"/>
        </authorList>
    </citation>
    <scope>IDENTIFICATION</scope>
    <source>
        <tissue evidence="26">Ear skin</tissue>
    </source>
</reference>
<dbReference type="FunFam" id="2.10.25.10:FF:000090">
    <property type="entry name" value="laminin subunit alpha"/>
    <property type="match status" value="1"/>
</dbReference>
<feature type="disulfide bond" evidence="17">
    <location>
        <begin position="515"/>
        <end position="524"/>
    </location>
</feature>
<dbReference type="FunFam" id="2.60.120.200:FF:000175">
    <property type="entry name" value="Laminin subunit alpha 5"/>
    <property type="match status" value="1"/>
</dbReference>
<feature type="disulfide bond" evidence="17">
    <location>
        <begin position="1390"/>
        <end position="1402"/>
    </location>
</feature>
<evidence type="ECO:0000313" key="25">
    <source>
        <dbReference type="Proteomes" id="UP000694856"/>
    </source>
</evidence>
<dbReference type="PROSITE" id="PS50025">
    <property type="entry name" value="LAM_G_DOMAIN"/>
    <property type="match status" value="5"/>
</dbReference>
<dbReference type="GO" id="GO:0030155">
    <property type="term" value="P:regulation of cell adhesion"/>
    <property type="evidence" value="ECO:0007669"/>
    <property type="project" value="InterPro"/>
</dbReference>
<feature type="disulfide bond" evidence="17">
    <location>
        <begin position="541"/>
        <end position="558"/>
    </location>
</feature>
<dbReference type="FunFam" id="2.10.25.10:FF:000405">
    <property type="entry name" value="Laminin subunit alpha 5"/>
    <property type="match status" value="1"/>
</dbReference>
<feature type="domain" description="Laminin IV type A" evidence="23">
    <location>
        <begin position="1600"/>
        <end position="1778"/>
    </location>
</feature>
<dbReference type="GO" id="GO:0009887">
    <property type="term" value="P:animal organ morphogenesis"/>
    <property type="evidence" value="ECO:0007669"/>
    <property type="project" value="TreeGrafter"/>
</dbReference>
<dbReference type="Proteomes" id="UP000694856">
    <property type="component" value="Chromosome 19"/>
</dbReference>
<evidence type="ECO:0000256" key="11">
    <source>
        <dbReference type="ARBA" id="ARBA00023292"/>
    </source>
</evidence>